<sequence length="982" mass="108007">MSSDYDYDDDDFLLNDDDIRKLSEVEDKCGVAAPTTDIPNALPASTVPKRGENPPPQKRAKVIQPAPASESDDDTPDIFVNADGTYALDSPGPSVLSLAPSFVQPSTARRVMSESVPPHSASPPVAPSRIPNQGGREHAARPLRRHDSGASIQVIEAPPLATQSLRPLIRVGSLSQAISRGLARNGIPLTQQPSQSQLQMGNGIHDPDAKRLQTEVEALRAQLAKAESERESLRTSLQQNKETTFAKVGEAENLRRTMSKQTEQHAEEMARLRQEMVEMEKTRIALEAQMKQAVDHARTDTIFASFQKDPTHKGFPNVNSTIRKRQVMGSSHTPGSTQGFSRAAELQSSPLSPTKRPVRKTMGPPALPLGKWSHFNPIDLQLISLIHSHFLTQHFAREEKSFNNLTNSFTRSTSPIKSRIRSRPLAEGSFDNHEDSSIWSQSNRLRDKGKGKMVTTWTDDQEDNTGVARSSKFEEPESWRIFPVPATQAPFAIEPDVFGPGSLPKTPMKHQDDAIPSVEVTEPVDLADELRMLLLAHVILFDSSDTQRTFSLQTVLTASIPDNLRQQFDAACTSLFNAFSGSTALPIGETGESGSTWDHSATKASLALAQLARVFQEAGLLDSLHALVNLLTSISVVIPAFARCLLESSTNDHDSLILEVSCDAIVKFFKKPLESGGAWHLAESILALCEALASHAKGDCVMRFAILSRRAEVLPILLDPAQPFPWSVRVTRLLAILGSKPLLARALMSFPEVNPPPTRELAKVPLIESLCRHLTAFRKHDLNEHHRELYENILATFAQLAIADSQSLATLVDSPSLLLSLVSFIYHVTSVIWSEVALAENPAGNRETCSRSLVQNLRSAVQLLHYLVFSPDPAPNIRERLLYATRGPFNGSIHFFIISFGRLAFGDPPEYLDTDCSKGIREIRGLSEALLETVVDGPEVDGIYTVFRDSDEDEGIPSSVERVEASVMDEEEALHMAIDDDY</sequence>
<dbReference type="EMBL" id="CAJMWT010000856">
    <property type="protein sequence ID" value="CAE6358230.1"/>
    <property type="molecule type" value="Genomic_DNA"/>
</dbReference>
<feature type="region of interest" description="Disordered" evidence="2">
    <location>
        <begin position="328"/>
        <end position="359"/>
    </location>
</feature>
<reference evidence="3" key="1">
    <citation type="submission" date="2021-01" db="EMBL/GenBank/DDBJ databases">
        <authorList>
            <person name="Kaushik A."/>
        </authorList>
    </citation>
    <scope>NUCLEOTIDE SEQUENCE</scope>
    <source>
        <strain evidence="3">AG2-2IIIB</strain>
    </source>
</reference>
<organism evidence="3 4">
    <name type="scientific">Rhizoctonia solani</name>
    <dbReference type="NCBI Taxonomy" id="456999"/>
    <lineage>
        <taxon>Eukaryota</taxon>
        <taxon>Fungi</taxon>
        <taxon>Dikarya</taxon>
        <taxon>Basidiomycota</taxon>
        <taxon>Agaricomycotina</taxon>
        <taxon>Agaricomycetes</taxon>
        <taxon>Cantharellales</taxon>
        <taxon>Ceratobasidiaceae</taxon>
        <taxon>Rhizoctonia</taxon>
    </lineage>
</organism>
<keyword evidence="1" id="KW-0175">Coiled coil</keyword>
<evidence type="ECO:0000256" key="1">
    <source>
        <dbReference type="SAM" id="Coils"/>
    </source>
</evidence>
<feature type="coiled-coil region" evidence="1">
    <location>
        <begin position="209"/>
        <end position="289"/>
    </location>
</feature>
<protein>
    <submittedName>
        <fullName evidence="3">Uncharacterized protein</fullName>
    </submittedName>
</protein>
<feature type="region of interest" description="Disordered" evidence="2">
    <location>
        <begin position="31"/>
        <end position="84"/>
    </location>
</feature>
<evidence type="ECO:0000313" key="3">
    <source>
        <dbReference type="EMBL" id="CAE6358230.1"/>
    </source>
</evidence>
<comment type="caution">
    <text evidence="3">The sequence shown here is derived from an EMBL/GenBank/DDBJ whole genome shotgun (WGS) entry which is preliminary data.</text>
</comment>
<name>A0A8H3A1T2_9AGAM</name>
<proteinExistence type="predicted"/>
<gene>
    <name evidence="3" type="ORF">RDB_LOCUS10406</name>
</gene>
<feature type="compositionally biased region" description="Polar residues" evidence="2">
    <location>
        <begin position="328"/>
        <end position="352"/>
    </location>
</feature>
<dbReference type="Proteomes" id="UP000663843">
    <property type="component" value="Unassembled WGS sequence"/>
</dbReference>
<evidence type="ECO:0000256" key="2">
    <source>
        <dbReference type="SAM" id="MobiDB-lite"/>
    </source>
</evidence>
<accession>A0A8H3A1T2</accession>
<feature type="region of interest" description="Disordered" evidence="2">
    <location>
        <begin position="113"/>
        <end position="146"/>
    </location>
</feature>
<feature type="compositionally biased region" description="Basic and acidic residues" evidence="2">
    <location>
        <begin position="135"/>
        <end position="146"/>
    </location>
</feature>
<evidence type="ECO:0000313" key="4">
    <source>
        <dbReference type="Proteomes" id="UP000663843"/>
    </source>
</evidence>
<dbReference type="AlphaFoldDB" id="A0A8H3A1T2"/>